<dbReference type="RefSeq" id="WP_249249190.1">
    <property type="nucleotide sequence ID" value="NZ_JAKIKT010000004.1"/>
</dbReference>
<organism evidence="2 3">
    <name type="scientific">Shewanella corallii</name>
    <dbReference type="NCBI Taxonomy" id="560080"/>
    <lineage>
        <taxon>Bacteria</taxon>
        <taxon>Pseudomonadati</taxon>
        <taxon>Pseudomonadota</taxon>
        <taxon>Gammaproteobacteria</taxon>
        <taxon>Alteromonadales</taxon>
        <taxon>Shewanellaceae</taxon>
        <taxon>Shewanella</taxon>
    </lineage>
</organism>
<feature type="transmembrane region" description="Helical" evidence="1">
    <location>
        <begin position="6"/>
        <end position="26"/>
    </location>
</feature>
<feature type="transmembrane region" description="Helical" evidence="1">
    <location>
        <begin position="113"/>
        <end position="131"/>
    </location>
</feature>
<feature type="transmembrane region" description="Helical" evidence="1">
    <location>
        <begin position="78"/>
        <end position="101"/>
    </location>
</feature>
<proteinExistence type="predicted"/>
<evidence type="ECO:0000313" key="2">
    <source>
        <dbReference type="EMBL" id="MCL2914510.1"/>
    </source>
</evidence>
<keyword evidence="1" id="KW-0472">Membrane</keyword>
<keyword evidence="1" id="KW-0812">Transmembrane</keyword>
<reference evidence="2 3" key="1">
    <citation type="submission" date="2022-01" db="EMBL/GenBank/DDBJ databases">
        <title>Whole genome-based taxonomy of the Shewanellaceae.</title>
        <authorList>
            <person name="Martin-Rodriguez A.J."/>
        </authorList>
    </citation>
    <scope>NUCLEOTIDE SEQUENCE [LARGE SCALE GENOMIC DNA]</scope>
    <source>
        <strain evidence="2 3">DSM 21332</strain>
    </source>
</reference>
<keyword evidence="1" id="KW-1133">Transmembrane helix</keyword>
<accession>A0ABT0N8Q0</accession>
<dbReference type="EMBL" id="JAKIKT010000004">
    <property type="protein sequence ID" value="MCL2914510.1"/>
    <property type="molecule type" value="Genomic_DNA"/>
</dbReference>
<feature type="transmembrane region" description="Helical" evidence="1">
    <location>
        <begin position="38"/>
        <end position="58"/>
    </location>
</feature>
<sequence length="132" mass="14691">MATVSGLFIFLIPLLALAFISSREYGLSMGDNFDKWRAAKVIAIGIAILYWLVILFVWSEADRSSFFNDGDLEGLMSYYFFPGLNLGLVIFSHAAGEIYAARVSVSSSEICEDVAFVLGYLGLIFCFSFVFY</sequence>
<gene>
    <name evidence="2" type="ORF">L2725_12110</name>
</gene>
<evidence type="ECO:0000256" key="1">
    <source>
        <dbReference type="SAM" id="Phobius"/>
    </source>
</evidence>
<keyword evidence="3" id="KW-1185">Reference proteome</keyword>
<evidence type="ECO:0000313" key="3">
    <source>
        <dbReference type="Proteomes" id="UP001202831"/>
    </source>
</evidence>
<name>A0ABT0N8Q0_9GAMM</name>
<protein>
    <submittedName>
        <fullName evidence="2">Uncharacterized protein</fullName>
    </submittedName>
</protein>
<dbReference type="Proteomes" id="UP001202831">
    <property type="component" value="Unassembled WGS sequence"/>
</dbReference>
<comment type="caution">
    <text evidence="2">The sequence shown here is derived from an EMBL/GenBank/DDBJ whole genome shotgun (WGS) entry which is preliminary data.</text>
</comment>